<dbReference type="GO" id="GO:0005829">
    <property type="term" value="C:cytosol"/>
    <property type="evidence" value="ECO:0007669"/>
    <property type="project" value="TreeGrafter"/>
</dbReference>
<dbReference type="PROSITE" id="PS00647">
    <property type="entry name" value="THYMID_PHOSPHORYLASE"/>
    <property type="match status" value="1"/>
</dbReference>
<dbReference type="Pfam" id="PF07831">
    <property type="entry name" value="PYNP_C"/>
    <property type="match status" value="1"/>
</dbReference>
<dbReference type="EC" id="2.4.2.4" evidence="3"/>
<dbReference type="InterPro" id="IPR017459">
    <property type="entry name" value="Glycosyl_Trfase_fam3_N_dom"/>
</dbReference>
<dbReference type="GO" id="GO:0009032">
    <property type="term" value="F:thymidine phosphorylase activity"/>
    <property type="evidence" value="ECO:0007669"/>
    <property type="project" value="UniProtKB-EC"/>
</dbReference>
<dbReference type="Gene3D" id="1.20.970.10">
    <property type="entry name" value="Transferase, Pyrimidine Nucleoside Phosphorylase, Chain C"/>
    <property type="match status" value="1"/>
</dbReference>
<evidence type="ECO:0000256" key="1">
    <source>
        <dbReference type="ARBA" id="ARBA00006915"/>
    </source>
</evidence>
<evidence type="ECO:0000313" key="8">
    <source>
        <dbReference type="EMBL" id="CAA9420734.1"/>
    </source>
</evidence>
<gene>
    <name evidence="8" type="ORF">AVDCRST_MAG74-2952</name>
</gene>
<sequence>MSQQEIIRKKRDGADLTAPEINAFVSGATNGAWADYQTSALLMAMFINGLSLEEQNALTRAMLASGDQLDFSDIDAPVADKHSTGGVGDKTSLIIAPLVAACGVSVPMISGRGLGHTGGTLDKLESIKGYNVNLTTKEFKRTIKNCGFAMSGQTAEIAPADKKLYALRDATATVESVPLIVASIMSKKLAEGLDALVLDVKTGSGAFMQQFGDAKKLAEALVETGKAFGVRCEAVISDMNQPLGKYVGNASEVYECVKILRGEADDAMQPTLELAAELAARILTLCGVADSVQGSKFKVQSSLDSGAALDKFRQNIELQGGDPAVCDQPENLLDASLIRAEIKAETSGFVTEINASAIGECVSRIGGGRIKIEDQIDFAVGYRCEKKIGDEIRRGDALGVLYCRRENQIDPIREKLTAAYKISSERNANDARLIKEIVGSF</sequence>
<protein>
    <recommendedName>
        <fullName evidence="3">thymidine phosphorylase</fullName>
        <ecNumber evidence="3">2.4.2.4</ecNumber>
    </recommendedName>
</protein>
<dbReference type="InterPro" id="IPR035902">
    <property type="entry name" value="Nuc_phospho_transferase"/>
</dbReference>
<dbReference type="InterPro" id="IPR036320">
    <property type="entry name" value="Glycosyl_Trfase_fam3_N_dom_sf"/>
</dbReference>
<accession>A0A6J4PVH8</accession>
<dbReference type="InterPro" id="IPR018090">
    <property type="entry name" value="Pyrmidine_PPas_bac/euk"/>
</dbReference>
<evidence type="ECO:0000256" key="5">
    <source>
        <dbReference type="ARBA" id="ARBA00022679"/>
    </source>
</evidence>
<dbReference type="InterPro" id="IPR013102">
    <property type="entry name" value="PYNP_C"/>
</dbReference>
<dbReference type="InterPro" id="IPR000312">
    <property type="entry name" value="Glycosyl_Trfase_fam3"/>
</dbReference>
<dbReference type="Gene3D" id="3.40.1030.10">
    <property type="entry name" value="Nucleoside phosphorylase/phosphoribosyltransferase catalytic domain"/>
    <property type="match status" value="1"/>
</dbReference>
<dbReference type="Pfam" id="PF02885">
    <property type="entry name" value="Glycos_trans_3N"/>
    <property type="match status" value="1"/>
</dbReference>
<evidence type="ECO:0000256" key="4">
    <source>
        <dbReference type="ARBA" id="ARBA00022676"/>
    </source>
</evidence>
<keyword evidence="5 8" id="KW-0808">Transferase</keyword>
<dbReference type="InterPro" id="IPR000053">
    <property type="entry name" value="Thymidine/pyrmidine_PPase"/>
</dbReference>
<dbReference type="NCBIfam" id="NF004490">
    <property type="entry name" value="PRK05820.1"/>
    <property type="match status" value="1"/>
</dbReference>
<comment type="catalytic activity">
    <reaction evidence="6">
        <text>thymidine + phosphate = 2-deoxy-alpha-D-ribose 1-phosphate + thymine</text>
        <dbReference type="Rhea" id="RHEA:16037"/>
        <dbReference type="ChEBI" id="CHEBI:17748"/>
        <dbReference type="ChEBI" id="CHEBI:17821"/>
        <dbReference type="ChEBI" id="CHEBI:43474"/>
        <dbReference type="ChEBI" id="CHEBI:57259"/>
        <dbReference type="EC" id="2.4.2.4"/>
    </reaction>
</comment>
<organism evidence="8">
    <name type="scientific">uncultured Pyrinomonadaceae bacterium</name>
    <dbReference type="NCBI Taxonomy" id="2283094"/>
    <lineage>
        <taxon>Bacteria</taxon>
        <taxon>Pseudomonadati</taxon>
        <taxon>Acidobacteriota</taxon>
        <taxon>Blastocatellia</taxon>
        <taxon>Blastocatellales</taxon>
        <taxon>Pyrinomonadaceae</taxon>
        <taxon>environmental samples</taxon>
    </lineage>
</organism>
<comment type="subunit">
    <text evidence="2">Homodimer.</text>
</comment>
<evidence type="ECO:0000259" key="7">
    <source>
        <dbReference type="SMART" id="SM00941"/>
    </source>
</evidence>
<dbReference type="SUPFAM" id="SSF52418">
    <property type="entry name" value="Nucleoside phosphorylase/phosphoribosyltransferase catalytic domain"/>
    <property type="match status" value="1"/>
</dbReference>
<dbReference type="SUPFAM" id="SSF54680">
    <property type="entry name" value="Pyrimidine nucleoside phosphorylase C-terminal domain"/>
    <property type="match status" value="1"/>
</dbReference>
<dbReference type="EMBL" id="CADCUR010000270">
    <property type="protein sequence ID" value="CAA9420734.1"/>
    <property type="molecule type" value="Genomic_DNA"/>
</dbReference>
<dbReference type="PIRSF" id="PIRSF000478">
    <property type="entry name" value="TP_PyNP"/>
    <property type="match status" value="1"/>
</dbReference>
<dbReference type="InterPro" id="IPR017872">
    <property type="entry name" value="Pyrmidine_PPase_CS"/>
</dbReference>
<dbReference type="GO" id="GO:0006206">
    <property type="term" value="P:pyrimidine nucleobase metabolic process"/>
    <property type="evidence" value="ECO:0007669"/>
    <property type="project" value="InterPro"/>
</dbReference>
<evidence type="ECO:0000256" key="6">
    <source>
        <dbReference type="ARBA" id="ARBA00048550"/>
    </source>
</evidence>
<dbReference type="GO" id="GO:0004645">
    <property type="term" value="F:1,4-alpha-oligoglucan phosphorylase activity"/>
    <property type="evidence" value="ECO:0007669"/>
    <property type="project" value="InterPro"/>
</dbReference>
<evidence type="ECO:0000256" key="3">
    <source>
        <dbReference type="ARBA" id="ARBA00011892"/>
    </source>
</evidence>
<dbReference type="SMART" id="SM00941">
    <property type="entry name" value="PYNP_C"/>
    <property type="match status" value="1"/>
</dbReference>
<keyword evidence="4 8" id="KW-0328">Glycosyltransferase</keyword>
<dbReference type="PANTHER" id="PTHR10515">
    <property type="entry name" value="THYMIDINE PHOSPHORYLASE"/>
    <property type="match status" value="1"/>
</dbReference>
<dbReference type="InterPro" id="IPR036566">
    <property type="entry name" value="PYNP-like_C_sf"/>
</dbReference>
<comment type="similarity">
    <text evidence="1">Belongs to the thymidine/pyrimidine-nucleoside phosphorylase family.</text>
</comment>
<proteinExistence type="inferred from homology"/>
<dbReference type="AlphaFoldDB" id="A0A6J4PVH8"/>
<dbReference type="Gene3D" id="3.90.1170.30">
    <property type="entry name" value="Pyrimidine nucleoside phosphorylase-like, C-terminal domain"/>
    <property type="match status" value="1"/>
</dbReference>
<dbReference type="Pfam" id="PF00591">
    <property type="entry name" value="Glycos_transf_3"/>
    <property type="match status" value="1"/>
</dbReference>
<reference evidence="8" key="1">
    <citation type="submission" date="2020-02" db="EMBL/GenBank/DDBJ databases">
        <authorList>
            <person name="Meier V. D."/>
        </authorList>
    </citation>
    <scope>NUCLEOTIDE SEQUENCE</scope>
    <source>
        <strain evidence="8">AVDCRST_MAG74</strain>
    </source>
</reference>
<dbReference type="GO" id="GO:0006213">
    <property type="term" value="P:pyrimidine nucleoside metabolic process"/>
    <property type="evidence" value="ECO:0007669"/>
    <property type="project" value="InterPro"/>
</dbReference>
<dbReference type="SUPFAM" id="SSF47648">
    <property type="entry name" value="Nucleoside phosphorylase/phosphoribosyltransferase N-terminal domain"/>
    <property type="match status" value="1"/>
</dbReference>
<evidence type="ECO:0000256" key="2">
    <source>
        <dbReference type="ARBA" id="ARBA00011738"/>
    </source>
</evidence>
<dbReference type="PANTHER" id="PTHR10515:SF0">
    <property type="entry name" value="THYMIDINE PHOSPHORYLASE"/>
    <property type="match status" value="1"/>
</dbReference>
<name>A0A6J4PVH8_9BACT</name>
<dbReference type="FunFam" id="3.40.1030.10:FF:000003">
    <property type="entry name" value="Pyrimidine-nucleoside phosphorylase"/>
    <property type="match status" value="1"/>
</dbReference>
<feature type="domain" description="Pyrimidine nucleoside phosphorylase C-terminal" evidence="7">
    <location>
        <begin position="349"/>
        <end position="423"/>
    </location>
</feature>
<dbReference type="NCBIfam" id="TIGR02644">
    <property type="entry name" value="Y_phosphoryl"/>
    <property type="match status" value="1"/>
</dbReference>